<sequence length="152" mass="17787">MTFNSGEYFLRHATETATAACEEFYEWVSHFSGDFSQDREVEFGTLFDYFDCWITHKEETLTRAFADGSGNPTWEAFKPLLPFIYIGIIDHLLVNPGRLDYEHNDPILQTSITICRPMRRVVFLGGKEFEQDMDILLNWVRPPEADETSWFK</sequence>
<organism evidence="1 2">
    <name type="scientific">Mycolicibacterium gilvum (strain DSM 45189 / LMG 24558 / Spyr1)</name>
    <name type="common">Mycobacterium gilvum</name>
    <dbReference type="NCBI Taxonomy" id="278137"/>
    <lineage>
        <taxon>Bacteria</taxon>
        <taxon>Bacillati</taxon>
        <taxon>Actinomycetota</taxon>
        <taxon>Actinomycetes</taxon>
        <taxon>Mycobacteriales</taxon>
        <taxon>Mycobacteriaceae</taxon>
        <taxon>Mycolicibacterium</taxon>
    </lineage>
</organism>
<proteinExistence type="predicted"/>
<gene>
    <name evidence="1" type="ordered locus">Mspyr1_37810</name>
</gene>
<dbReference type="HOGENOM" id="CLU_1720345_0_0_11"/>
<reference evidence="1 2" key="1">
    <citation type="journal article" date="2011" name="Stand. Genomic Sci.">
        <title>Complete genome sequence of Mycobacterium sp. strain (Spyr1) and reclassification to Mycobacterium gilvum Spyr1.</title>
        <authorList>
            <person name="Kallimanis A."/>
            <person name="Karabika E."/>
            <person name="Mavromatis K."/>
            <person name="Lapidus A."/>
            <person name="Labutti K.M."/>
            <person name="Liolios K."/>
            <person name="Ivanova N."/>
            <person name="Goodwin L."/>
            <person name="Woyke T."/>
            <person name="Velentzas A.D."/>
            <person name="Perisynakis A."/>
            <person name="Ouzounis C.C."/>
            <person name="Kyrpides N.C."/>
            <person name="Koukkou A.I."/>
            <person name="Drainas C."/>
        </authorList>
    </citation>
    <scope>NUCLEOTIDE SEQUENCE [LARGE SCALE GENOMIC DNA]</scope>
    <source>
        <strain evidence="2">DSM 45189 / LMG 24558 / Spyr1</strain>
    </source>
</reference>
<name>E6TKG6_MYCSR</name>
<evidence type="ECO:0000313" key="1">
    <source>
        <dbReference type="EMBL" id="ADU00381.1"/>
    </source>
</evidence>
<keyword evidence="2" id="KW-1185">Reference proteome</keyword>
<evidence type="ECO:0000313" key="2">
    <source>
        <dbReference type="Proteomes" id="UP000008916"/>
    </source>
</evidence>
<dbReference type="Proteomes" id="UP000008916">
    <property type="component" value="Chromosome"/>
</dbReference>
<dbReference type="KEGG" id="msp:Mspyr1_37810"/>
<dbReference type="AlphaFoldDB" id="E6TKG6"/>
<protein>
    <submittedName>
        <fullName evidence="1">Uncharacterized protein</fullName>
    </submittedName>
</protein>
<dbReference type="EMBL" id="CP002385">
    <property type="protein sequence ID" value="ADU00381.1"/>
    <property type="molecule type" value="Genomic_DNA"/>
</dbReference>
<accession>E6TKG6</accession>